<evidence type="ECO:0000256" key="7">
    <source>
        <dbReference type="ARBA" id="ARBA00022801"/>
    </source>
</evidence>
<sequence>MFDLANKCFQAWILSVELQQVLIKRKFSLSSLVCLTLVVKSIRENLRENDTLRDYLEKYPFNPARFLSKYHQHREVALEPMRNYLDMAYVGIITIGTPPQEFRVILDTGSADLWVPSTYCNSMPCGGHHIFKPQLSSTFRTLGRHMNIAYGSGQISGRVGYDTMTLLSLMVPQALGLSRKMHGNFMDFSVFDGILGLGYPGLAIKGTTPVFDNLWEKGLLSENVFAVYLSSVLMLGGVDPSYYAGQLNWVPVSQPLYWQVAMDREDRPGQSSGHQEKERGGCQAIIDTGTSMLTGPHTSVANINHKIRALGRPGVHCDTIDTLPDIAFVINGISYPVPASAYTRKVRNGTCYTNFESFHLKSPETNTWILGDVFLRLYFSVFDRTNNMIGLAPATASL</sequence>
<dbReference type="GO" id="GO:0004190">
    <property type="term" value="F:aspartic-type endopeptidase activity"/>
    <property type="evidence" value="ECO:0007669"/>
    <property type="project" value="UniProtKB-KW"/>
</dbReference>
<dbReference type="InterPro" id="IPR001969">
    <property type="entry name" value="Aspartic_peptidase_AS"/>
</dbReference>
<keyword evidence="8" id="KW-0865">Zymogen</keyword>
<dbReference type="GO" id="GO:0006508">
    <property type="term" value="P:proteolysis"/>
    <property type="evidence" value="ECO:0007669"/>
    <property type="project" value="UniProtKB-KW"/>
</dbReference>
<dbReference type="InterPro" id="IPR033121">
    <property type="entry name" value="PEPTIDASE_A1"/>
</dbReference>
<dbReference type="GO" id="GO:0005576">
    <property type="term" value="C:extracellular region"/>
    <property type="evidence" value="ECO:0007669"/>
    <property type="project" value="UniProtKB-SubCell"/>
</dbReference>
<dbReference type="PROSITE" id="PS00141">
    <property type="entry name" value="ASP_PROTEASE"/>
    <property type="match status" value="2"/>
</dbReference>
<dbReference type="InterPro" id="IPR001461">
    <property type="entry name" value="Aspartic_peptidase_A1"/>
</dbReference>
<evidence type="ECO:0000256" key="2">
    <source>
        <dbReference type="ARBA" id="ARBA00007447"/>
    </source>
</evidence>
<dbReference type="Gene3D" id="2.40.70.10">
    <property type="entry name" value="Acid Proteases"/>
    <property type="match status" value="2"/>
</dbReference>
<comment type="similarity">
    <text evidence="2 12">Belongs to the peptidase A1 family.</text>
</comment>
<evidence type="ECO:0000256" key="5">
    <source>
        <dbReference type="ARBA" id="ARBA00022729"/>
    </source>
</evidence>
<feature type="disulfide bond" evidence="11">
    <location>
        <begin position="120"/>
        <end position="125"/>
    </location>
</feature>
<evidence type="ECO:0000256" key="12">
    <source>
        <dbReference type="RuleBase" id="RU000454"/>
    </source>
</evidence>
<dbReference type="Pfam" id="PF00026">
    <property type="entry name" value="Asp"/>
    <property type="match status" value="1"/>
</dbReference>
<dbReference type="InterPro" id="IPR021109">
    <property type="entry name" value="Peptidase_aspartic_dom_sf"/>
</dbReference>
<keyword evidence="4 12" id="KW-0645">Protease</keyword>
<dbReference type="PANTHER" id="PTHR47966">
    <property type="entry name" value="BETA-SITE APP-CLEAVING ENZYME, ISOFORM A-RELATED"/>
    <property type="match status" value="1"/>
</dbReference>
<keyword evidence="15" id="KW-1185">Reference proteome</keyword>
<feature type="domain" description="Peptidase A1" evidence="13">
    <location>
        <begin position="89"/>
        <end position="392"/>
    </location>
</feature>
<reference evidence="14" key="2">
    <citation type="submission" date="2025-09" db="UniProtKB">
        <authorList>
            <consortium name="Ensembl"/>
        </authorList>
    </citation>
    <scope>IDENTIFICATION</scope>
</reference>
<evidence type="ECO:0000313" key="14">
    <source>
        <dbReference type="Ensembl" id="ENSPSMP00000030356.1"/>
    </source>
</evidence>
<dbReference type="AlphaFoldDB" id="A0A8C9ADR2"/>
<evidence type="ECO:0000256" key="4">
    <source>
        <dbReference type="ARBA" id="ARBA00022670"/>
    </source>
</evidence>
<keyword evidence="7 12" id="KW-0378">Hydrolase</keyword>
<evidence type="ECO:0000313" key="15">
    <source>
        <dbReference type="Proteomes" id="UP000694414"/>
    </source>
</evidence>
<keyword evidence="3" id="KW-0964">Secreted</keyword>
<evidence type="ECO:0000256" key="3">
    <source>
        <dbReference type="ARBA" id="ARBA00022525"/>
    </source>
</evidence>
<evidence type="ECO:0000256" key="9">
    <source>
        <dbReference type="ARBA" id="ARBA00023157"/>
    </source>
</evidence>
<proteinExistence type="inferred from homology"/>
<dbReference type="InterPro" id="IPR012848">
    <property type="entry name" value="Aspartic_peptidase_N"/>
</dbReference>
<name>A0A8C9ADR2_PROSS</name>
<dbReference type="SUPFAM" id="SSF50630">
    <property type="entry name" value="Acid proteases"/>
    <property type="match status" value="1"/>
</dbReference>
<dbReference type="GeneTree" id="ENSGT00940000153747"/>
<dbReference type="PROSITE" id="PS51767">
    <property type="entry name" value="PEPTIDASE_A1"/>
    <property type="match status" value="1"/>
</dbReference>
<feature type="active site" evidence="10">
    <location>
        <position position="107"/>
    </location>
</feature>
<keyword evidence="5" id="KW-0732">Signal</keyword>
<dbReference type="PANTHER" id="PTHR47966:SF49">
    <property type="entry name" value="PEPSIN A-5"/>
    <property type="match status" value="1"/>
</dbReference>
<evidence type="ECO:0000256" key="6">
    <source>
        <dbReference type="ARBA" id="ARBA00022750"/>
    </source>
</evidence>
<evidence type="ECO:0000256" key="10">
    <source>
        <dbReference type="PIRSR" id="PIRSR601461-1"/>
    </source>
</evidence>
<dbReference type="Gene3D" id="6.10.140.60">
    <property type="match status" value="1"/>
</dbReference>
<dbReference type="PRINTS" id="PR00792">
    <property type="entry name" value="PEPSIN"/>
</dbReference>
<organism evidence="14 15">
    <name type="scientific">Prolemur simus</name>
    <name type="common">Greater bamboo lemur</name>
    <name type="synonym">Hapalemur simus</name>
    <dbReference type="NCBI Taxonomy" id="1328070"/>
    <lineage>
        <taxon>Eukaryota</taxon>
        <taxon>Metazoa</taxon>
        <taxon>Chordata</taxon>
        <taxon>Craniata</taxon>
        <taxon>Vertebrata</taxon>
        <taxon>Euteleostomi</taxon>
        <taxon>Mammalia</taxon>
        <taxon>Eutheria</taxon>
        <taxon>Euarchontoglires</taxon>
        <taxon>Primates</taxon>
        <taxon>Strepsirrhini</taxon>
        <taxon>Lemuriformes</taxon>
        <taxon>Lemuridae</taxon>
        <taxon>Prolemur</taxon>
    </lineage>
</organism>
<dbReference type="FunFam" id="2.40.70.10:FF:000004">
    <property type="entry name" value="Pepsin A"/>
    <property type="match status" value="1"/>
</dbReference>
<comment type="subcellular location">
    <subcellularLocation>
        <location evidence="1">Secreted</location>
    </subcellularLocation>
</comment>
<feature type="active site" evidence="10">
    <location>
        <position position="287"/>
    </location>
</feature>
<accession>A0A8C9ADR2</accession>
<evidence type="ECO:0000256" key="8">
    <source>
        <dbReference type="ARBA" id="ARBA00023145"/>
    </source>
</evidence>
<keyword evidence="6 12" id="KW-0064">Aspartyl protease</keyword>
<reference evidence="14" key="1">
    <citation type="submission" date="2025-08" db="UniProtKB">
        <authorList>
            <consortium name="Ensembl"/>
        </authorList>
    </citation>
    <scope>IDENTIFICATION</scope>
</reference>
<evidence type="ECO:0000256" key="1">
    <source>
        <dbReference type="ARBA" id="ARBA00004613"/>
    </source>
</evidence>
<dbReference type="Proteomes" id="UP000694414">
    <property type="component" value="Unplaced"/>
</dbReference>
<protein>
    <recommendedName>
        <fullName evidence="13">Peptidase A1 domain-containing protein</fullName>
    </recommendedName>
</protein>
<evidence type="ECO:0000256" key="11">
    <source>
        <dbReference type="PIRSR" id="PIRSR601461-2"/>
    </source>
</evidence>
<evidence type="ECO:0000259" key="13">
    <source>
        <dbReference type="PROSITE" id="PS51767"/>
    </source>
</evidence>
<keyword evidence="9 11" id="KW-1015">Disulfide bond</keyword>
<dbReference type="Ensembl" id="ENSPSMT00000035014.1">
    <property type="protein sequence ID" value="ENSPSMP00000030356.1"/>
    <property type="gene ID" value="ENSPSMG00000021056.1"/>
</dbReference>
<dbReference type="Pfam" id="PF07966">
    <property type="entry name" value="A1_Propeptide"/>
    <property type="match status" value="1"/>
</dbReference>